<protein>
    <submittedName>
        <fullName evidence="1">Uncharacterized protein</fullName>
    </submittedName>
</protein>
<sequence>MDIQSIENTVSLIDKNEKLKRSVLNWEELTEQTKINDSEFLVWSKNDTIYKVSLASLSPRGTIKFIIYCHEGNPIKIVEMEHFNSADIVSQDSSKLEVTFKEEIFITGFREYYPGEIEYEYEVLTEGSRMITDMYCQVNELLHPLEVAYKGLKK</sequence>
<dbReference type="RefSeq" id="WP_163694244.1">
    <property type="nucleotide sequence ID" value="NZ_FXTW01000013.1"/>
</dbReference>
<gene>
    <name evidence="1" type="ORF">GWK09_14780</name>
</gene>
<name>A0A6P0UIX8_9FLAO</name>
<organism evidence="1 2">
    <name type="scientific">Muriicola jejuensis</name>
    <dbReference type="NCBI Taxonomy" id="504488"/>
    <lineage>
        <taxon>Bacteria</taxon>
        <taxon>Pseudomonadati</taxon>
        <taxon>Bacteroidota</taxon>
        <taxon>Flavobacteriia</taxon>
        <taxon>Flavobacteriales</taxon>
        <taxon>Flavobacteriaceae</taxon>
        <taxon>Muriicola</taxon>
    </lineage>
</organism>
<comment type="caution">
    <text evidence="1">The sequence shown here is derived from an EMBL/GenBank/DDBJ whole genome shotgun (WGS) entry which is preliminary data.</text>
</comment>
<dbReference type="Proteomes" id="UP000468443">
    <property type="component" value="Unassembled WGS sequence"/>
</dbReference>
<dbReference type="EMBL" id="JAABOP010000013">
    <property type="protein sequence ID" value="NER11789.1"/>
    <property type="molecule type" value="Genomic_DNA"/>
</dbReference>
<keyword evidence="2" id="KW-1185">Reference proteome</keyword>
<proteinExistence type="predicted"/>
<reference evidence="1 2" key="1">
    <citation type="submission" date="2020-01" db="EMBL/GenBank/DDBJ databases">
        <title>Muriicola jejuensis KCTC 22299.</title>
        <authorList>
            <person name="Wang G."/>
        </authorList>
    </citation>
    <scope>NUCLEOTIDE SEQUENCE [LARGE SCALE GENOMIC DNA]</scope>
    <source>
        <strain evidence="1 2">KCTC 22299</strain>
    </source>
</reference>
<dbReference type="AlphaFoldDB" id="A0A6P0UIX8"/>
<accession>A0A6P0UIX8</accession>
<evidence type="ECO:0000313" key="2">
    <source>
        <dbReference type="Proteomes" id="UP000468443"/>
    </source>
</evidence>
<evidence type="ECO:0000313" key="1">
    <source>
        <dbReference type="EMBL" id="NER11789.1"/>
    </source>
</evidence>